<keyword evidence="2" id="KW-1185">Reference proteome</keyword>
<organism evidence="1 2">
    <name type="scientific">Methylobacterium variabile</name>
    <dbReference type="NCBI Taxonomy" id="298794"/>
    <lineage>
        <taxon>Bacteria</taxon>
        <taxon>Pseudomonadati</taxon>
        <taxon>Pseudomonadota</taxon>
        <taxon>Alphaproteobacteria</taxon>
        <taxon>Hyphomicrobiales</taxon>
        <taxon>Methylobacteriaceae</taxon>
        <taxon>Methylobacterium</taxon>
    </lineage>
</organism>
<name>A0A0J6S128_9HYPH</name>
<comment type="caution">
    <text evidence="1">The sequence shown here is derived from an EMBL/GenBank/DDBJ whole genome shotgun (WGS) entry which is preliminary data.</text>
</comment>
<evidence type="ECO:0000313" key="1">
    <source>
        <dbReference type="EMBL" id="KMO27339.1"/>
    </source>
</evidence>
<dbReference type="OrthoDB" id="9888013at2"/>
<gene>
    <name evidence="1" type="ORF">VQ02_33375</name>
</gene>
<protein>
    <submittedName>
        <fullName evidence="1">Uncharacterized protein</fullName>
    </submittedName>
</protein>
<proteinExistence type="predicted"/>
<dbReference type="RefSeq" id="WP_048448564.1">
    <property type="nucleotide sequence ID" value="NZ_LABY01000389.1"/>
</dbReference>
<sequence>MGRLRDPDEDARRDLDELGRAYSEALTRRSAGVQDGLFIQLTANLGIILSLLGWQPERAHALMPSGPATGT</sequence>
<dbReference type="AlphaFoldDB" id="A0A0J6S128"/>
<dbReference type="Proteomes" id="UP000035955">
    <property type="component" value="Unassembled WGS sequence"/>
</dbReference>
<dbReference type="PATRIC" id="fig|298794.3.peg.5440"/>
<accession>A0A0J6S128</accession>
<reference evidence="1 2" key="1">
    <citation type="submission" date="2015-03" db="EMBL/GenBank/DDBJ databases">
        <title>Genome sequencing of Methylobacterium variabile DSM 16961.</title>
        <authorList>
            <person name="Chaudhry V."/>
            <person name="Patil P.B."/>
        </authorList>
    </citation>
    <scope>NUCLEOTIDE SEQUENCE [LARGE SCALE GENOMIC DNA]</scope>
    <source>
        <strain evidence="1 2">DSM 16961</strain>
    </source>
</reference>
<evidence type="ECO:0000313" key="2">
    <source>
        <dbReference type="Proteomes" id="UP000035955"/>
    </source>
</evidence>
<dbReference type="EMBL" id="LABY01000389">
    <property type="protein sequence ID" value="KMO27339.1"/>
    <property type="molecule type" value="Genomic_DNA"/>
</dbReference>